<dbReference type="AlphaFoldDB" id="A0A2P2PEB5"/>
<reference evidence="2" key="1">
    <citation type="submission" date="2018-02" db="EMBL/GenBank/DDBJ databases">
        <title>Rhizophora mucronata_Transcriptome.</title>
        <authorList>
            <person name="Meera S.P."/>
            <person name="Sreeshan A."/>
            <person name="Augustine A."/>
        </authorList>
    </citation>
    <scope>NUCLEOTIDE SEQUENCE</scope>
    <source>
        <tissue evidence="2">Leaf</tissue>
    </source>
</reference>
<name>A0A2P2PEB5_RHIMU</name>
<dbReference type="EMBL" id="GGEC01072558">
    <property type="protein sequence ID" value="MBX53042.1"/>
    <property type="molecule type" value="Transcribed_RNA"/>
</dbReference>
<accession>A0A2P2PEB5</accession>
<organism evidence="2">
    <name type="scientific">Rhizophora mucronata</name>
    <name type="common">Asiatic mangrove</name>
    <dbReference type="NCBI Taxonomy" id="61149"/>
    <lineage>
        <taxon>Eukaryota</taxon>
        <taxon>Viridiplantae</taxon>
        <taxon>Streptophyta</taxon>
        <taxon>Embryophyta</taxon>
        <taxon>Tracheophyta</taxon>
        <taxon>Spermatophyta</taxon>
        <taxon>Magnoliopsida</taxon>
        <taxon>eudicotyledons</taxon>
        <taxon>Gunneridae</taxon>
        <taxon>Pentapetalae</taxon>
        <taxon>rosids</taxon>
        <taxon>fabids</taxon>
        <taxon>Malpighiales</taxon>
        <taxon>Rhizophoraceae</taxon>
        <taxon>Rhizophora</taxon>
    </lineage>
</organism>
<protein>
    <submittedName>
        <fullName evidence="2">Uncharacterized protein</fullName>
    </submittedName>
</protein>
<evidence type="ECO:0000313" key="2">
    <source>
        <dbReference type="EMBL" id="MBX53042.1"/>
    </source>
</evidence>
<feature type="compositionally biased region" description="Polar residues" evidence="1">
    <location>
        <begin position="8"/>
        <end position="18"/>
    </location>
</feature>
<evidence type="ECO:0000256" key="1">
    <source>
        <dbReference type="SAM" id="MobiDB-lite"/>
    </source>
</evidence>
<feature type="region of interest" description="Disordered" evidence="1">
    <location>
        <begin position="1"/>
        <end position="24"/>
    </location>
</feature>
<proteinExistence type="predicted"/>
<sequence length="24" mass="2892">MKEFPTHAQKSLIFNQEPQKMMDI</sequence>